<evidence type="ECO:0000256" key="1">
    <source>
        <dbReference type="SAM" id="MobiDB-lite"/>
    </source>
</evidence>
<feature type="region of interest" description="Disordered" evidence="1">
    <location>
        <begin position="1"/>
        <end position="45"/>
    </location>
</feature>
<reference evidence="3 4" key="1">
    <citation type="submission" date="2018-03" db="EMBL/GenBank/DDBJ databases">
        <title>Genomic Encyclopedia of Archaeal and Bacterial Type Strains, Phase II (KMG-II): from individual species to whole genera.</title>
        <authorList>
            <person name="Goeker M."/>
        </authorList>
    </citation>
    <scope>NUCLEOTIDE SEQUENCE [LARGE SCALE GENOMIC DNA]</scope>
    <source>
        <strain evidence="3 4">DSM 45312</strain>
    </source>
</reference>
<evidence type="ECO:0000313" key="2">
    <source>
        <dbReference type="EMBL" id="PSK83062.1"/>
    </source>
</evidence>
<feature type="compositionally biased region" description="Basic and acidic residues" evidence="1">
    <location>
        <begin position="1"/>
        <end position="21"/>
    </location>
</feature>
<accession>A0A2P8DFM7</accession>
<dbReference type="AlphaFoldDB" id="A0A2P8DFM7"/>
<protein>
    <submittedName>
        <fullName evidence="3">Uncharacterized protein</fullName>
    </submittedName>
</protein>
<evidence type="ECO:0000313" key="3">
    <source>
        <dbReference type="EMBL" id="PSK96021.1"/>
    </source>
</evidence>
<gene>
    <name evidence="3" type="ORF">CLV63_113184</name>
    <name evidence="2" type="ORF">CLV63_14128</name>
</gene>
<keyword evidence="4" id="KW-1185">Reference proteome</keyword>
<proteinExistence type="predicted"/>
<organism evidence="3 4">
    <name type="scientific">Murinocardiopsis flavida</name>
    <dbReference type="NCBI Taxonomy" id="645275"/>
    <lineage>
        <taxon>Bacteria</taxon>
        <taxon>Bacillati</taxon>
        <taxon>Actinomycetota</taxon>
        <taxon>Actinomycetes</taxon>
        <taxon>Streptosporangiales</taxon>
        <taxon>Nocardiopsidaceae</taxon>
        <taxon>Murinocardiopsis</taxon>
    </lineage>
</organism>
<dbReference type="EMBL" id="PYGA01000041">
    <property type="protein sequence ID" value="PSK83062.1"/>
    <property type="molecule type" value="Genomic_DNA"/>
</dbReference>
<evidence type="ECO:0000313" key="4">
    <source>
        <dbReference type="Proteomes" id="UP000240542"/>
    </source>
</evidence>
<dbReference type="RefSeq" id="WP_170134269.1">
    <property type="nucleotide sequence ID" value="NZ_PYGA01000013.1"/>
</dbReference>
<dbReference type="Proteomes" id="UP000240542">
    <property type="component" value="Unassembled WGS sequence"/>
</dbReference>
<sequence length="45" mass="4644">MGRHGDQDKPTDTNPGSDRDGQQPGSGHGSGEPMPDQGGDGQRPE</sequence>
<dbReference type="EMBL" id="PYGA01000013">
    <property type="protein sequence ID" value="PSK96021.1"/>
    <property type="molecule type" value="Genomic_DNA"/>
</dbReference>
<name>A0A2P8DFM7_9ACTN</name>
<comment type="caution">
    <text evidence="3">The sequence shown here is derived from an EMBL/GenBank/DDBJ whole genome shotgun (WGS) entry which is preliminary data.</text>
</comment>